<accession>A0A9D3PVS6</accession>
<dbReference type="GO" id="GO:0042981">
    <property type="term" value="P:regulation of apoptotic process"/>
    <property type="evidence" value="ECO:0007669"/>
    <property type="project" value="InterPro"/>
</dbReference>
<dbReference type="GO" id="GO:0006508">
    <property type="term" value="P:proteolysis"/>
    <property type="evidence" value="ECO:0007669"/>
    <property type="project" value="UniProtKB-KW"/>
</dbReference>
<dbReference type="Gene3D" id="3.30.70.1470">
    <property type="entry name" value="Caspase-like"/>
    <property type="match status" value="1"/>
</dbReference>
<evidence type="ECO:0008006" key="14">
    <source>
        <dbReference type="Google" id="ProtNLM"/>
    </source>
</evidence>
<evidence type="ECO:0000256" key="8">
    <source>
        <dbReference type="SAM" id="MobiDB-lite"/>
    </source>
</evidence>
<gene>
    <name evidence="12" type="ORF">MATL_G00127790</name>
</gene>
<dbReference type="PROSITE" id="PS01122">
    <property type="entry name" value="CASPASE_CYS"/>
    <property type="match status" value="1"/>
</dbReference>
<evidence type="ECO:0000256" key="5">
    <source>
        <dbReference type="ARBA" id="ARBA00023145"/>
    </source>
</evidence>
<evidence type="ECO:0000256" key="4">
    <source>
        <dbReference type="ARBA" id="ARBA00022807"/>
    </source>
</evidence>
<dbReference type="InterPro" id="IPR016129">
    <property type="entry name" value="Caspase_his_AS"/>
</dbReference>
<feature type="domain" description="Caspase family p20" evidence="10">
    <location>
        <begin position="165"/>
        <end position="292"/>
    </location>
</feature>
<keyword evidence="3" id="KW-0378">Hydrolase</keyword>
<dbReference type="InterPro" id="IPR002398">
    <property type="entry name" value="Pept_C14"/>
</dbReference>
<feature type="domain" description="Caspase family p10" evidence="9">
    <location>
        <begin position="333"/>
        <end position="426"/>
    </location>
</feature>
<dbReference type="SUPFAM" id="SSF47986">
    <property type="entry name" value="DEATH domain"/>
    <property type="match status" value="1"/>
</dbReference>
<evidence type="ECO:0000259" key="10">
    <source>
        <dbReference type="PROSITE" id="PS50208"/>
    </source>
</evidence>
<feature type="active site" evidence="6">
    <location>
        <position position="245"/>
    </location>
</feature>
<feature type="compositionally biased region" description="Basic and acidic residues" evidence="8">
    <location>
        <begin position="311"/>
        <end position="332"/>
    </location>
</feature>
<feature type="active site" evidence="6">
    <location>
        <position position="288"/>
    </location>
</feature>
<dbReference type="CDD" id="cd00032">
    <property type="entry name" value="CASc"/>
    <property type="match status" value="1"/>
</dbReference>
<dbReference type="FunFam" id="3.30.70.1470:FF:000001">
    <property type="entry name" value="Putative caspase-2"/>
    <property type="match status" value="1"/>
</dbReference>
<feature type="domain" description="CARD" evidence="11">
    <location>
        <begin position="7"/>
        <end position="97"/>
    </location>
</feature>
<dbReference type="PIRSF" id="PIRSF038001">
    <property type="entry name" value="Caspase_ICE"/>
    <property type="match status" value="1"/>
</dbReference>
<evidence type="ECO:0000256" key="1">
    <source>
        <dbReference type="ARBA" id="ARBA00010134"/>
    </source>
</evidence>
<dbReference type="AlphaFoldDB" id="A0A9D3PVS6"/>
<dbReference type="PANTHER" id="PTHR47901:SF7">
    <property type="entry name" value="CASPASE 2"/>
    <property type="match status" value="1"/>
</dbReference>
<evidence type="ECO:0000256" key="3">
    <source>
        <dbReference type="ARBA" id="ARBA00022801"/>
    </source>
</evidence>
<dbReference type="PROSITE" id="PS50207">
    <property type="entry name" value="CASPASE_P10"/>
    <property type="match status" value="1"/>
</dbReference>
<protein>
    <recommendedName>
        <fullName evidence="14">Caspase-2</fullName>
    </recommendedName>
</protein>
<dbReference type="InterPro" id="IPR001315">
    <property type="entry name" value="CARD"/>
</dbReference>
<dbReference type="InterPro" id="IPR015917">
    <property type="entry name" value="Pept_C14A"/>
</dbReference>
<dbReference type="PROSITE" id="PS50208">
    <property type="entry name" value="CASPASE_P20"/>
    <property type="match status" value="1"/>
</dbReference>
<sequence>MLGDCGMQDREKKALRKHSVSLCKELVVDELLVQTLQADGILTDNMAEGILAEQTSQKKSWRLLSLLPKRGPRAFSSFCAALRETEQQHLCTMLTEYLERDRERCVDSPLPLPTQDTTKNKRLRTHESMEMCLDADSPVTTAVLPCTHDFYLSHFQQAYRMASSPRGLALVISNVTFDPTALDLDKRVGGEVDEEVLRKVFTELDFTVIVHRNLTAQNMRACLEQFSGRPEHRMMDSCAVCLLSHGVEGAVYGTDGQLLELDWLFQTFDNAHCPQLQNKPKMFFIQACRGEEMDCGVDQSDGSERTQSPGCEERDASRESETKEREEREREQLRVKLPQRSDMICGFATLKGTAAMRNTKRGSWFIQELNTALRHRARDTHIADILVQVNGRIKQREGYAPGTSYHRCKEMSEFTSSLCKDLFLFPKYYPKN</sequence>
<keyword evidence="2" id="KW-0645">Protease</keyword>
<dbReference type="EMBL" id="JAFDVH010000010">
    <property type="protein sequence ID" value="KAG7469316.1"/>
    <property type="molecule type" value="Genomic_DNA"/>
</dbReference>
<dbReference type="Pfam" id="PF00619">
    <property type="entry name" value="CARD"/>
    <property type="match status" value="1"/>
</dbReference>
<evidence type="ECO:0000256" key="7">
    <source>
        <dbReference type="RuleBase" id="RU003971"/>
    </source>
</evidence>
<dbReference type="InterPro" id="IPR002138">
    <property type="entry name" value="Pept_C14_p10"/>
</dbReference>
<evidence type="ECO:0000259" key="9">
    <source>
        <dbReference type="PROSITE" id="PS50207"/>
    </source>
</evidence>
<evidence type="ECO:0000256" key="6">
    <source>
        <dbReference type="PIRSR" id="PIRSR038001-1"/>
    </source>
</evidence>
<keyword evidence="4" id="KW-0788">Thiol protease</keyword>
<evidence type="ECO:0000313" key="12">
    <source>
        <dbReference type="EMBL" id="KAG7469316.1"/>
    </source>
</evidence>
<dbReference type="OrthoDB" id="10004338at2759"/>
<keyword evidence="5" id="KW-0865">Zymogen</keyword>
<dbReference type="PRINTS" id="PR00376">
    <property type="entry name" value="IL1BCENZYME"/>
</dbReference>
<name>A0A9D3PVS6_MEGAT</name>
<evidence type="ECO:0000259" key="11">
    <source>
        <dbReference type="PROSITE" id="PS50209"/>
    </source>
</evidence>
<dbReference type="FunFam" id="1.10.533.10:FF:000024">
    <property type="entry name" value="caspase-2 isoform X1"/>
    <property type="match status" value="1"/>
</dbReference>
<keyword evidence="13" id="KW-1185">Reference proteome</keyword>
<dbReference type="PROSITE" id="PS50209">
    <property type="entry name" value="CARD"/>
    <property type="match status" value="1"/>
</dbReference>
<comment type="similarity">
    <text evidence="1 7">Belongs to the peptidase C14A family.</text>
</comment>
<dbReference type="Pfam" id="PF00656">
    <property type="entry name" value="Peptidase_C14"/>
    <property type="match status" value="1"/>
</dbReference>
<dbReference type="GO" id="GO:0004197">
    <property type="term" value="F:cysteine-type endopeptidase activity"/>
    <property type="evidence" value="ECO:0007669"/>
    <property type="project" value="InterPro"/>
</dbReference>
<reference evidence="12" key="1">
    <citation type="submission" date="2021-01" db="EMBL/GenBank/DDBJ databases">
        <authorList>
            <person name="Zahm M."/>
            <person name="Roques C."/>
            <person name="Cabau C."/>
            <person name="Klopp C."/>
            <person name="Donnadieu C."/>
            <person name="Jouanno E."/>
            <person name="Lampietro C."/>
            <person name="Louis A."/>
            <person name="Herpin A."/>
            <person name="Echchiki A."/>
            <person name="Berthelot C."/>
            <person name="Parey E."/>
            <person name="Roest-Crollius H."/>
            <person name="Braasch I."/>
            <person name="Postlethwait J."/>
            <person name="Bobe J."/>
            <person name="Montfort J."/>
            <person name="Bouchez O."/>
            <person name="Begum T."/>
            <person name="Mejri S."/>
            <person name="Adams A."/>
            <person name="Chen W.-J."/>
            <person name="Guiguen Y."/>
        </authorList>
    </citation>
    <scope>NUCLEOTIDE SEQUENCE</scope>
    <source>
        <strain evidence="12">YG-15Mar2019-1</strain>
        <tissue evidence="12">Brain</tissue>
    </source>
</reference>
<dbReference type="Gene3D" id="3.40.50.1460">
    <property type="match status" value="1"/>
</dbReference>
<organism evidence="12 13">
    <name type="scientific">Megalops atlanticus</name>
    <name type="common">Tarpon</name>
    <name type="synonym">Clupea gigantea</name>
    <dbReference type="NCBI Taxonomy" id="7932"/>
    <lineage>
        <taxon>Eukaryota</taxon>
        <taxon>Metazoa</taxon>
        <taxon>Chordata</taxon>
        <taxon>Craniata</taxon>
        <taxon>Vertebrata</taxon>
        <taxon>Euteleostomi</taxon>
        <taxon>Actinopterygii</taxon>
        <taxon>Neopterygii</taxon>
        <taxon>Teleostei</taxon>
        <taxon>Elopiformes</taxon>
        <taxon>Megalopidae</taxon>
        <taxon>Megalops</taxon>
    </lineage>
</organism>
<dbReference type="Gene3D" id="1.10.533.10">
    <property type="entry name" value="Death Domain, Fas"/>
    <property type="match status" value="1"/>
</dbReference>
<dbReference type="InterPro" id="IPR033139">
    <property type="entry name" value="Caspase_cys_AS"/>
</dbReference>
<dbReference type="SUPFAM" id="SSF52129">
    <property type="entry name" value="Caspase-like"/>
    <property type="match status" value="1"/>
</dbReference>
<dbReference type="InterPro" id="IPR029030">
    <property type="entry name" value="Caspase-like_dom_sf"/>
</dbReference>
<proteinExistence type="inferred from homology"/>
<dbReference type="SMART" id="SM00114">
    <property type="entry name" value="CARD"/>
    <property type="match status" value="1"/>
</dbReference>
<dbReference type="InterPro" id="IPR011600">
    <property type="entry name" value="Pept_C14_caspase"/>
</dbReference>
<dbReference type="PROSITE" id="PS01121">
    <property type="entry name" value="CASPASE_HIS"/>
    <property type="match status" value="1"/>
</dbReference>
<evidence type="ECO:0000256" key="2">
    <source>
        <dbReference type="ARBA" id="ARBA00022670"/>
    </source>
</evidence>
<dbReference type="InterPro" id="IPR001309">
    <property type="entry name" value="Pept_C14_p20"/>
</dbReference>
<feature type="region of interest" description="Disordered" evidence="8">
    <location>
        <begin position="296"/>
        <end position="332"/>
    </location>
</feature>
<dbReference type="SMART" id="SM00115">
    <property type="entry name" value="CASc"/>
    <property type="match status" value="1"/>
</dbReference>
<evidence type="ECO:0000313" key="13">
    <source>
        <dbReference type="Proteomes" id="UP001046870"/>
    </source>
</evidence>
<dbReference type="PANTHER" id="PTHR47901">
    <property type="entry name" value="CASPASE RECRUITMENT DOMAIN-CONTAINING PROTEIN 18"/>
    <property type="match status" value="1"/>
</dbReference>
<dbReference type="Proteomes" id="UP001046870">
    <property type="component" value="Chromosome 10"/>
</dbReference>
<comment type="caution">
    <text evidence="12">The sequence shown here is derived from an EMBL/GenBank/DDBJ whole genome shotgun (WGS) entry which is preliminary data.</text>
</comment>
<dbReference type="FunFam" id="3.40.50.1460:FF:000026">
    <property type="entry name" value="Caspase 2, apoptosis-related cysteine peptidase"/>
    <property type="match status" value="1"/>
</dbReference>
<dbReference type="InterPro" id="IPR011029">
    <property type="entry name" value="DEATH-like_dom_sf"/>
</dbReference>